<dbReference type="RefSeq" id="WP_096725214.1">
    <property type="nucleotide sequence ID" value="NZ_MTZV01000006.1"/>
</dbReference>
<comment type="caution">
    <text evidence="2">The sequence shown here is derived from an EMBL/GenBank/DDBJ whole genome shotgun (WGS) entry which is preliminary data.</text>
</comment>
<evidence type="ECO:0000313" key="3">
    <source>
        <dbReference type="Proteomes" id="UP000218022"/>
    </source>
</evidence>
<dbReference type="OrthoDB" id="3376896at2"/>
<dbReference type="InterPro" id="IPR024775">
    <property type="entry name" value="DinB-like"/>
</dbReference>
<dbReference type="Pfam" id="PF12867">
    <property type="entry name" value="DinB_2"/>
    <property type="match status" value="1"/>
</dbReference>
<accession>A0A2A4ET28</accession>
<organism evidence="2 3">
    <name type="scientific">Paraburkholderia acidicola</name>
    <dbReference type="NCBI Taxonomy" id="1912599"/>
    <lineage>
        <taxon>Bacteria</taxon>
        <taxon>Pseudomonadati</taxon>
        <taxon>Pseudomonadota</taxon>
        <taxon>Betaproteobacteria</taxon>
        <taxon>Burkholderiales</taxon>
        <taxon>Burkholderiaceae</taxon>
        <taxon>Paraburkholderia</taxon>
    </lineage>
</organism>
<evidence type="ECO:0000259" key="1">
    <source>
        <dbReference type="Pfam" id="PF12867"/>
    </source>
</evidence>
<protein>
    <recommendedName>
        <fullName evidence="1">DinB-like domain-containing protein</fullName>
    </recommendedName>
</protein>
<dbReference type="Proteomes" id="UP000218022">
    <property type="component" value="Unassembled WGS sequence"/>
</dbReference>
<name>A0A2A4ET28_9BURK</name>
<dbReference type="SUPFAM" id="SSF109854">
    <property type="entry name" value="DinB/YfiT-like putative metalloenzymes"/>
    <property type="match status" value="1"/>
</dbReference>
<dbReference type="Gene3D" id="1.20.120.450">
    <property type="entry name" value="dinb family like domain"/>
    <property type="match status" value="1"/>
</dbReference>
<dbReference type="AlphaFoldDB" id="A0A2A4ET28"/>
<proteinExistence type="predicted"/>
<gene>
    <name evidence="2" type="ORF">BWP39_26550</name>
</gene>
<dbReference type="EMBL" id="MTZV01000006">
    <property type="protein sequence ID" value="PCE23249.1"/>
    <property type="molecule type" value="Genomic_DNA"/>
</dbReference>
<sequence length="165" mass="19316">MTATRRAYVLNQLREMPDFLERAFLGMPRHLLTMVSANDHSPLIEHLWHVRDCESDLYGPRIERVLAEVRPRLEPMDVSGWPAERRYDLRDGDQAVREFVELRSRLVDQLETVADINFERTGIRHDGSEADVYFLIEQLADHDRDHRWRMCSILKEAATSSAQSL</sequence>
<evidence type="ECO:0000313" key="2">
    <source>
        <dbReference type="EMBL" id="PCE23249.1"/>
    </source>
</evidence>
<dbReference type="InterPro" id="IPR034660">
    <property type="entry name" value="DinB/YfiT-like"/>
</dbReference>
<feature type="domain" description="DinB-like" evidence="1">
    <location>
        <begin position="12"/>
        <end position="148"/>
    </location>
</feature>
<reference evidence="2 3" key="1">
    <citation type="submission" date="2017-01" db="EMBL/GenBank/DDBJ databases">
        <title>Whole-Genome Shotgun Sequencing of Two beta-Proteobacterial Species in Search of the Bulgecin Biosynthetic Cluster.</title>
        <authorList>
            <person name="Horsman M.E."/>
            <person name="Marous D.R."/>
            <person name="Li R."/>
            <person name="Oliver R.A."/>
            <person name="Byun B."/>
            <person name="Emrich S.J."/>
            <person name="Boggess B."/>
            <person name="Townsend C.A."/>
            <person name="Mobashery S."/>
        </authorList>
    </citation>
    <scope>NUCLEOTIDE SEQUENCE [LARGE SCALE GENOMIC DNA]</scope>
    <source>
        <strain evidence="2 3">ATCC 31363</strain>
    </source>
</reference>